<dbReference type="PROSITE" id="PS00374">
    <property type="entry name" value="MGMT"/>
    <property type="match status" value="1"/>
</dbReference>
<dbReference type="SUPFAM" id="SSF46689">
    <property type="entry name" value="Homeodomain-like"/>
    <property type="match status" value="1"/>
</dbReference>
<dbReference type="PANTHER" id="PTHR10815">
    <property type="entry name" value="METHYLATED-DNA--PROTEIN-CYSTEINE METHYLTRANSFERASE"/>
    <property type="match status" value="1"/>
</dbReference>
<evidence type="ECO:0000313" key="12">
    <source>
        <dbReference type="EMBL" id="MEN0578668.1"/>
    </source>
</evidence>
<dbReference type="Gene3D" id="1.10.10.10">
    <property type="entry name" value="Winged helix-like DNA-binding domain superfamily/Winged helix DNA-binding domain"/>
    <property type="match status" value="1"/>
</dbReference>
<protein>
    <submittedName>
        <fullName evidence="12">Bifunctional DNA-binding transcriptional regulator/O6-methylguanine-DNA methyltransferase Ada</fullName>
        <ecNumber evidence="12">2.1.1.-</ecNumber>
    </submittedName>
</protein>
<dbReference type="InterPro" id="IPR036631">
    <property type="entry name" value="MGMT_N_sf"/>
</dbReference>
<evidence type="ECO:0000256" key="6">
    <source>
        <dbReference type="ARBA" id="ARBA00023015"/>
    </source>
</evidence>
<evidence type="ECO:0000256" key="9">
    <source>
        <dbReference type="ARBA" id="ARBA00023204"/>
    </source>
</evidence>
<dbReference type="SUPFAM" id="SSF57884">
    <property type="entry name" value="Ada DNA repair protein, N-terminal domain (N-Ada 10)"/>
    <property type="match status" value="1"/>
</dbReference>
<comment type="catalytic activity">
    <reaction evidence="10">
        <text>a 6-O-methyl-2'-deoxyguanosine in DNA + L-cysteinyl-[protein] = S-methyl-L-cysteinyl-[protein] + a 2'-deoxyguanosine in DNA</text>
        <dbReference type="Rhea" id="RHEA:24000"/>
        <dbReference type="Rhea" id="RHEA-COMP:10131"/>
        <dbReference type="Rhea" id="RHEA-COMP:10132"/>
        <dbReference type="Rhea" id="RHEA-COMP:11367"/>
        <dbReference type="Rhea" id="RHEA-COMP:11368"/>
        <dbReference type="ChEBI" id="CHEBI:29950"/>
        <dbReference type="ChEBI" id="CHEBI:82612"/>
        <dbReference type="ChEBI" id="CHEBI:85445"/>
        <dbReference type="ChEBI" id="CHEBI:85448"/>
        <dbReference type="EC" id="2.1.1.63"/>
    </reaction>
</comment>
<dbReference type="GO" id="GO:0003677">
    <property type="term" value="F:DNA binding"/>
    <property type="evidence" value="ECO:0007669"/>
    <property type="project" value="UniProtKB-KW"/>
</dbReference>
<keyword evidence="4 12" id="KW-0808">Transferase</keyword>
<dbReference type="RefSeq" id="WP_343193447.1">
    <property type="nucleotide sequence ID" value="NZ_JBCIVJ010000003.1"/>
</dbReference>
<sequence>MKTSTTLAFQQPLTNDQCWQAVCARDASQDGKFVFAVRTTGIFCRPSCRSRRPLRENVGFYPDADTAQAAGFRPCKRCQPERADPQQQRIAKVEKACRLLEQEQSVTLETLADAVAMSPWHFHRLFKSVTGMTPKAWQLAFRAQRLRNALSESATITDAVLAAGFPDNSSYYRQADAALGMTASQYRRGGDDTNVRYALSRCSLGHCLVAQSERGICAILLADNDNALLDELRTIFPGARREQADEQFIEQVGEVIGRIDNPASPFTLPLDLRGTAFQLQVWNALRAIPAGETVSYQSLAKTIGKPGAVRAVARACAANKLAIVVPCHRVVRADGGLSGYRWGATRKARLLRQESESKEV</sequence>
<keyword evidence="12" id="KW-0238">DNA-binding</keyword>
<dbReference type="SUPFAM" id="SSF53155">
    <property type="entry name" value="Methylated DNA-protein cysteine methyltransferase domain"/>
    <property type="match status" value="1"/>
</dbReference>
<dbReference type="GO" id="GO:0032259">
    <property type="term" value="P:methylation"/>
    <property type="evidence" value="ECO:0007669"/>
    <property type="project" value="UniProtKB-KW"/>
</dbReference>
<comment type="cofactor">
    <cofactor evidence="2">
        <name>Zn(2+)</name>
        <dbReference type="ChEBI" id="CHEBI:29105"/>
    </cofactor>
</comment>
<proteinExistence type="predicted"/>
<dbReference type="EMBL" id="JBCIVJ010000003">
    <property type="protein sequence ID" value="MEN0578668.1"/>
    <property type="molecule type" value="Genomic_DNA"/>
</dbReference>
<evidence type="ECO:0000256" key="5">
    <source>
        <dbReference type="ARBA" id="ARBA00022763"/>
    </source>
</evidence>
<keyword evidence="9" id="KW-0234">DNA repair</keyword>
<dbReference type="InterPro" id="IPR035451">
    <property type="entry name" value="Ada-like_dom_sf"/>
</dbReference>
<keyword evidence="8" id="KW-0804">Transcription</keyword>
<dbReference type="InterPro" id="IPR014048">
    <property type="entry name" value="MethylDNA_cys_MeTrfase_DNA-bd"/>
</dbReference>
<evidence type="ECO:0000313" key="13">
    <source>
        <dbReference type="Proteomes" id="UP001411173"/>
    </source>
</evidence>
<dbReference type="Gene3D" id="1.10.10.60">
    <property type="entry name" value="Homeodomain-like"/>
    <property type="match status" value="1"/>
</dbReference>
<keyword evidence="3 12" id="KW-0489">Methyltransferase</keyword>
<evidence type="ECO:0000256" key="4">
    <source>
        <dbReference type="ARBA" id="ARBA00022679"/>
    </source>
</evidence>
<evidence type="ECO:0000256" key="2">
    <source>
        <dbReference type="ARBA" id="ARBA00001947"/>
    </source>
</evidence>
<dbReference type="PIRSF" id="PIRSF000409">
    <property type="entry name" value="Ada"/>
    <property type="match status" value="1"/>
</dbReference>
<reference evidence="12 13" key="1">
    <citation type="submission" date="2024-02" db="EMBL/GenBank/DDBJ databases">
        <title>Whole genome of MDR Enterobacteriaceae from southern Thailand.</title>
        <authorList>
            <person name="Surachat K."/>
        </authorList>
    </citation>
    <scope>NUCLEOTIDE SEQUENCE [LARGE SCALE GENOMIC DNA]</scope>
    <source>
        <strain evidence="12 13">PSU_29</strain>
    </source>
</reference>
<organism evidence="12 13">
    <name type="scientific">Phytobacter palmae</name>
    <dbReference type="NCBI Taxonomy" id="1855371"/>
    <lineage>
        <taxon>Bacteria</taxon>
        <taxon>Pseudomonadati</taxon>
        <taxon>Pseudomonadota</taxon>
        <taxon>Gammaproteobacteria</taxon>
        <taxon>Enterobacterales</taxon>
        <taxon>Enterobacteriaceae</taxon>
        <taxon>Phytobacter</taxon>
    </lineage>
</organism>
<dbReference type="InterPro" id="IPR036388">
    <property type="entry name" value="WH-like_DNA-bd_sf"/>
</dbReference>
<comment type="caution">
    <text evidence="12">The sequence shown here is derived from an EMBL/GenBank/DDBJ whole genome shotgun (WGS) entry which is preliminary data.</text>
</comment>
<keyword evidence="7" id="KW-0010">Activator</keyword>
<dbReference type="Proteomes" id="UP001411173">
    <property type="component" value="Unassembled WGS sequence"/>
</dbReference>
<evidence type="ECO:0000256" key="3">
    <source>
        <dbReference type="ARBA" id="ARBA00022603"/>
    </source>
</evidence>
<evidence type="ECO:0000256" key="10">
    <source>
        <dbReference type="ARBA" id="ARBA00049348"/>
    </source>
</evidence>
<dbReference type="Pfam" id="PF01035">
    <property type="entry name" value="DNA_binding_1"/>
    <property type="match status" value="1"/>
</dbReference>
<dbReference type="InterPro" id="IPR008332">
    <property type="entry name" value="MethylG_MeTrfase_N"/>
</dbReference>
<dbReference type="InterPro" id="IPR018060">
    <property type="entry name" value="HTH_AraC"/>
</dbReference>
<evidence type="ECO:0000259" key="11">
    <source>
        <dbReference type="PROSITE" id="PS01124"/>
    </source>
</evidence>
<dbReference type="InterPro" id="IPR004026">
    <property type="entry name" value="Ada_DNA_repair_Zn-bd"/>
</dbReference>
<dbReference type="InterPro" id="IPR009057">
    <property type="entry name" value="Homeodomain-like_sf"/>
</dbReference>
<dbReference type="Pfam" id="PF12833">
    <property type="entry name" value="HTH_18"/>
    <property type="match status" value="1"/>
</dbReference>
<evidence type="ECO:0000256" key="7">
    <source>
        <dbReference type="ARBA" id="ARBA00023159"/>
    </source>
</evidence>
<dbReference type="EC" id="2.1.1.-" evidence="12"/>
<keyword evidence="13" id="KW-1185">Reference proteome</keyword>
<dbReference type="GO" id="GO:0008168">
    <property type="term" value="F:methyltransferase activity"/>
    <property type="evidence" value="ECO:0007669"/>
    <property type="project" value="UniProtKB-KW"/>
</dbReference>
<dbReference type="Gene3D" id="3.40.10.10">
    <property type="entry name" value="DNA Methylphosphotriester Repair Domain"/>
    <property type="match status" value="1"/>
</dbReference>
<dbReference type="CDD" id="cd06445">
    <property type="entry name" value="ATase"/>
    <property type="match status" value="1"/>
</dbReference>
<dbReference type="SMART" id="SM00342">
    <property type="entry name" value="HTH_ARAC"/>
    <property type="match status" value="1"/>
</dbReference>
<dbReference type="Gene3D" id="3.30.160.70">
    <property type="entry name" value="Methylated DNA-protein cysteine methyltransferase domain"/>
    <property type="match status" value="1"/>
</dbReference>
<keyword evidence="6" id="KW-0805">Transcription regulation</keyword>
<keyword evidence="5" id="KW-0227">DNA damage</keyword>
<comment type="catalytic activity">
    <reaction evidence="1">
        <text>a 4-O-methyl-thymidine in DNA + L-cysteinyl-[protein] = a thymidine in DNA + S-methyl-L-cysteinyl-[protein]</text>
        <dbReference type="Rhea" id="RHEA:53428"/>
        <dbReference type="Rhea" id="RHEA-COMP:10131"/>
        <dbReference type="Rhea" id="RHEA-COMP:10132"/>
        <dbReference type="Rhea" id="RHEA-COMP:13555"/>
        <dbReference type="Rhea" id="RHEA-COMP:13556"/>
        <dbReference type="ChEBI" id="CHEBI:29950"/>
        <dbReference type="ChEBI" id="CHEBI:82612"/>
        <dbReference type="ChEBI" id="CHEBI:137386"/>
        <dbReference type="ChEBI" id="CHEBI:137387"/>
        <dbReference type="EC" id="2.1.1.63"/>
    </reaction>
</comment>
<gene>
    <name evidence="12" type="primary">ada</name>
    <name evidence="12" type="ORF">AAIG39_06560</name>
</gene>
<dbReference type="Pfam" id="PF02870">
    <property type="entry name" value="Methyltransf_1N"/>
    <property type="match status" value="1"/>
</dbReference>
<dbReference type="InterPro" id="IPR016221">
    <property type="entry name" value="Bifunct_regulatory_prot_Ada"/>
</dbReference>
<evidence type="ECO:0000256" key="8">
    <source>
        <dbReference type="ARBA" id="ARBA00023163"/>
    </source>
</evidence>
<dbReference type="Pfam" id="PF02805">
    <property type="entry name" value="Ada_Zn_binding"/>
    <property type="match status" value="1"/>
</dbReference>
<dbReference type="NCBIfam" id="TIGR00589">
    <property type="entry name" value="ogt"/>
    <property type="match status" value="1"/>
</dbReference>
<dbReference type="SUPFAM" id="SSF46767">
    <property type="entry name" value="Methylated DNA-protein cysteine methyltransferase, C-terminal domain"/>
    <property type="match status" value="1"/>
</dbReference>
<dbReference type="InterPro" id="IPR001497">
    <property type="entry name" value="MethylDNA_cys_MeTrfase_AS"/>
</dbReference>
<evidence type="ECO:0000256" key="1">
    <source>
        <dbReference type="ARBA" id="ARBA00001286"/>
    </source>
</evidence>
<dbReference type="NCBIfam" id="NF011964">
    <property type="entry name" value="PRK15435.1"/>
    <property type="match status" value="1"/>
</dbReference>
<dbReference type="InterPro" id="IPR036217">
    <property type="entry name" value="MethylDNA_cys_MeTrfase_DNAb"/>
</dbReference>
<accession>A0ABU9V3N8</accession>
<name>A0ABU9V3N8_9ENTR</name>
<feature type="domain" description="HTH araC/xylS-type" evidence="11">
    <location>
        <begin position="100"/>
        <end position="189"/>
    </location>
</feature>
<dbReference type="PROSITE" id="PS01124">
    <property type="entry name" value="HTH_ARAC_FAMILY_2"/>
    <property type="match status" value="1"/>
</dbReference>
<dbReference type="PANTHER" id="PTHR10815:SF14">
    <property type="entry name" value="BIFUNCTIONAL TRANSCRIPTIONAL ACTIVATOR_DNA REPAIR ENZYME ADA"/>
    <property type="match status" value="1"/>
</dbReference>